<feature type="domain" description="CHAT" evidence="2">
    <location>
        <begin position="459"/>
        <end position="613"/>
    </location>
</feature>
<reference evidence="3 4" key="1">
    <citation type="submission" date="2020-04" db="EMBL/GenBank/DDBJ databases">
        <title>Novel species.</title>
        <authorList>
            <person name="Teo W.F.A."/>
            <person name="Lipun K."/>
            <person name="Srisuk N."/>
            <person name="Duangmal K."/>
        </authorList>
    </citation>
    <scope>NUCLEOTIDE SEQUENCE [LARGE SCALE GENOMIC DNA]</scope>
    <source>
        <strain evidence="3 4">K13G38</strain>
    </source>
</reference>
<dbReference type="RefSeq" id="WP_168510344.1">
    <property type="nucleotide sequence ID" value="NZ_JAAXLS010000001.1"/>
</dbReference>
<name>A0ABX1IVC7_9PSEU</name>
<dbReference type="EMBL" id="JAAXLS010000001">
    <property type="protein sequence ID" value="NKQ51439.1"/>
    <property type="molecule type" value="Genomic_DNA"/>
</dbReference>
<evidence type="ECO:0000259" key="2">
    <source>
        <dbReference type="Pfam" id="PF12770"/>
    </source>
</evidence>
<dbReference type="Pfam" id="PF12770">
    <property type="entry name" value="CHAT"/>
    <property type="match status" value="1"/>
</dbReference>
<gene>
    <name evidence="3" type="ORF">HFP15_00920</name>
</gene>
<keyword evidence="4" id="KW-1185">Reference proteome</keyword>
<dbReference type="Proteomes" id="UP000715441">
    <property type="component" value="Unassembled WGS sequence"/>
</dbReference>
<proteinExistence type="predicted"/>
<comment type="caution">
    <text evidence="3">The sequence shown here is derived from an EMBL/GenBank/DDBJ whole genome shotgun (WGS) entry which is preliminary data.</text>
</comment>
<organism evidence="3 4">
    <name type="scientific">Amycolatopsis acididurans</name>
    <dbReference type="NCBI Taxonomy" id="2724524"/>
    <lineage>
        <taxon>Bacteria</taxon>
        <taxon>Bacillati</taxon>
        <taxon>Actinomycetota</taxon>
        <taxon>Actinomycetes</taxon>
        <taxon>Pseudonocardiales</taxon>
        <taxon>Pseudonocardiaceae</taxon>
        <taxon>Amycolatopsis</taxon>
    </lineage>
</organism>
<evidence type="ECO:0000313" key="3">
    <source>
        <dbReference type="EMBL" id="NKQ51439.1"/>
    </source>
</evidence>
<feature type="region of interest" description="Disordered" evidence="1">
    <location>
        <begin position="104"/>
        <end position="131"/>
    </location>
</feature>
<evidence type="ECO:0000256" key="1">
    <source>
        <dbReference type="SAM" id="MobiDB-lite"/>
    </source>
</evidence>
<protein>
    <submittedName>
        <fullName evidence="3">CHAT domain-containing protein</fullName>
    </submittedName>
</protein>
<feature type="compositionally biased region" description="Gly residues" evidence="1">
    <location>
        <begin position="104"/>
        <end position="113"/>
    </location>
</feature>
<dbReference type="InterPro" id="IPR024983">
    <property type="entry name" value="CHAT_dom"/>
</dbReference>
<sequence length="633" mass="67947">MGAHLLDPAAAADLLFRRALRRIDGFGADTDYDRSLERFYELAVSDPAVRSAAEALWSDCESYGRPTGTTRRDLRRAFERLARQDGALADRIAEAMATLAGDSPGSGYGGFHDPGGVEPSPSFQPAPAADWDDDEAEDLYPYLGKSDDTGYVPGRLSPPAEDLPAPHRSLVAYLADRAPLDTDLSLVVGLETDTAGWTVAAPLRRLTGYATVSVLVQAPPGLLPTGPLEQVLTVAGAHTVDPVRFSFRTRAPGLHRVRVMAFAGGTFLADLEAEVSVEPGGPTEHGSPKTATVHAVQARPGEVTLQVRSDGERTVFQLLSEKYLFEPVIAQALAAEPPAAVERAIATLKQLASGRGPYEGGMARRWMQETGIGLWDGVVPRVIQEQFWQLRDQITSFTIATSHDVIPWELLYPLRPGSDNGFLVEQFPVLRRVFGQERRQVVNVSPCTYVVSGRAPGNARQEIDTLAAVLGHAGEVEQLDVLLDLLGSGTCGPLHFVCHNSFSPQAGSSIAMTGGPFVPALLNSAAVRRSLAAKSPLVFLNACRTAGTALEYGAMTGWAQQFMAAGAAAFVGTLWPVRSDCASAFAESFYRRLRENISLGRAALLARRDAAQDGPDPTWLAYTVYGDPHAYAN</sequence>
<evidence type="ECO:0000313" key="4">
    <source>
        <dbReference type="Proteomes" id="UP000715441"/>
    </source>
</evidence>
<accession>A0ABX1IVC7</accession>